<feature type="domain" description="DUF4070" evidence="6">
    <location>
        <begin position="90"/>
        <end position="152"/>
    </location>
</feature>
<dbReference type="EMBL" id="BART01034459">
    <property type="protein sequence ID" value="GAH17422.1"/>
    <property type="molecule type" value="Genomic_DNA"/>
</dbReference>
<keyword evidence="4" id="KW-0408">Iron</keyword>
<dbReference type="GO" id="GO:0051536">
    <property type="term" value="F:iron-sulfur cluster binding"/>
    <property type="evidence" value="ECO:0007669"/>
    <property type="project" value="UniProtKB-KW"/>
</dbReference>
<dbReference type="PANTHER" id="PTHR43409:SF3">
    <property type="entry name" value="HYPOTHETICAL METHYLTRANSFERASE"/>
    <property type="match status" value="1"/>
</dbReference>
<dbReference type="GO" id="GO:0005829">
    <property type="term" value="C:cytosol"/>
    <property type="evidence" value="ECO:0007669"/>
    <property type="project" value="TreeGrafter"/>
</dbReference>
<dbReference type="AlphaFoldDB" id="X1DB07"/>
<comment type="caution">
    <text evidence="7">The sequence shown here is derived from an EMBL/GenBank/DDBJ whole genome shotgun (WGS) entry which is preliminary data.</text>
</comment>
<dbReference type="InterPro" id="IPR025274">
    <property type="entry name" value="DUF4070"/>
</dbReference>
<dbReference type="PANTHER" id="PTHR43409">
    <property type="entry name" value="ANAEROBIC MAGNESIUM-PROTOPORPHYRIN IX MONOMETHYL ESTER CYCLASE-RELATED"/>
    <property type="match status" value="1"/>
</dbReference>
<feature type="non-terminal residue" evidence="7">
    <location>
        <position position="153"/>
    </location>
</feature>
<name>X1DB07_9ZZZZ</name>
<comment type="cofactor">
    <cofactor evidence="1">
        <name>[4Fe-4S] cluster</name>
        <dbReference type="ChEBI" id="CHEBI:49883"/>
    </cofactor>
</comment>
<evidence type="ECO:0000256" key="1">
    <source>
        <dbReference type="ARBA" id="ARBA00001966"/>
    </source>
</evidence>
<evidence type="ECO:0000256" key="3">
    <source>
        <dbReference type="ARBA" id="ARBA00022723"/>
    </source>
</evidence>
<dbReference type="InterPro" id="IPR058240">
    <property type="entry name" value="rSAM_sf"/>
</dbReference>
<sequence>MVQVGFNAVFVGIETPNEESLAECGKIQNQNRDLIACVKKIQRFGLQVQGGFIVGFDSDPPSIFERLIEFIQKSGIVTAMVGLLNAPRGTRLYQRLVKEDRLLKDVSGDNTDLSINFIPKMNYEALISGYKRVLRTIYSPKHYYERIQTLLRN</sequence>
<dbReference type="Pfam" id="PF13282">
    <property type="entry name" value="DUF4070"/>
    <property type="match status" value="1"/>
</dbReference>
<protein>
    <recommendedName>
        <fullName evidence="6">DUF4070 domain-containing protein</fullName>
    </recommendedName>
</protein>
<evidence type="ECO:0000256" key="4">
    <source>
        <dbReference type="ARBA" id="ARBA00023004"/>
    </source>
</evidence>
<reference evidence="7" key="1">
    <citation type="journal article" date="2014" name="Front. Microbiol.">
        <title>High frequency of phylogenetically diverse reductive dehalogenase-homologous genes in deep subseafloor sedimentary metagenomes.</title>
        <authorList>
            <person name="Kawai M."/>
            <person name="Futagami T."/>
            <person name="Toyoda A."/>
            <person name="Takaki Y."/>
            <person name="Nishi S."/>
            <person name="Hori S."/>
            <person name="Arai W."/>
            <person name="Tsubouchi T."/>
            <person name="Morono Y."/>
            <person name="Uchiyama I."/>
            <person name="Ito T."/>
            <person name="Fujiyama A."/>
            <person name="Inagaki F."/>
            <person name="Takami H."/>
        </authorList>
    </citation>
    <scope>NUCLEOTIDE SEQUENCE</scope>
    <source>
        <strain evidence="7">Expedition CK06-06</strain>
    </source>
</reference>
<accession>X1DB07</accession>
<dbReference type="InterPro" id="IPR051198">
    <property type="entry name" value="BchE-like"/>
</dbReference>
<dbReference type="SUPFAM" id="SSF102114">
    <property type="entry name" value="Radical SAM enzymes"/>
    <property type="match status" value="1"/>
</dbReference>
<evidence type="ECO:0000313" key="7">
    <source>
        <dbReference type="EMBL" id="GAH17422.1"/>
    </source>
</evidence>
<keyword evidence="3" id="KW-0479">Metal-binding</keyword>
<proteinExistence type="predicted"/>
<evidence type="ECO:0000256" key="5">
    <source>
        <dbReference type="ARBA" id="ARBA00023014"/>
    </source>
</evidence>
<organism evidence="7">
    <name type="scientific">marine sediment metagenome</name>
    <dbReference type="NCBI Taxonomy" id="412755"/>
    <lineage>
        <taxon>unclassified sequences</taxon>
        <taxon>metagenomes</taxon>
        <taxon>ecological metagenomes</taxon>
    </lineage>
</organism>
<dbReference type="GO" id="GO:0046872">
    <property type="term" value="F:metal ion binding"/>
    <property type="evidence" value="ECO:0007669"/>
    <property type="project" value="UniProtKB-KW"/>
</dbReference>
<keyword evidence="5" id="KW-0411">Iron-sulfur</keyword>
<evidence type="ECO:0000259" key="6">
    <source>
        <dbReference type="Pfam" id="PF13282"/>
    </source>
</evidence>
<evidence type="ECO:0000256" key="2">
    <source>
        <dbReference type="ARBA" id="ARBA00022691"/>
    </source>
</evidence>
<gene>
    <name evidence="7" type="ORF">S01H4_58884</name>
</gene>
<keyword evidence="2" id="KW-0949">S-adenosyl-L-methionine</keyword>